<name>A0A3M2LCQ9_9NOCA</name>
<sequence length="182" mass="18934">MNASASPFRAIAGPVRGADHRSVSGLDRRTVPQRAAGATEGTDMRSTRRNAAAGAAYAFGSLVAALVHLAPPAPANVSDFTIATGASLGGYGTDCRYRASVPVNSDDTVIFYDEDSGSFAPQFAVPVDGVARAVWTPTARGTHVLHALQRHADGPDSELTVTLSVGMGIHFQDLDACLVVRQ</sequence>
<evidence type="ECO:0000313" key="2">
    <source>
        <dbReference type="EMBL" id="RMI34876.1"/>
    </source>
</evidence>
<reference evidence="2 3" key="1">
    <citation type="submission" date="2018-10" db="EMBL/GenBank/DDBJ databases">
        <title>Isolation from cow dung.</title>
        <authorList>
            <person name="Ling L."/>
        </authorList>
    </citation>
    <scope>NUCLEOTIDE SEQUENCE [LARGE SCALE GENOMIC DNA]</scope>
    <source>
        <strain evidence="2 3">NEAU-LL90</strain>
    </source>
</reference>
<proteinExistence type="predicted"/>
<feature type="region of interest" description="Disordered" evidence="1">
    <location>
        <begin position="16"/>
        <end position="45"/>
    </location>
</feature>
<dbReference type="AlphaFoldDB" id="A0A3M2LCQ9"/>
<feature type="compositionally biased region" description="Basic and acidic residues" evidence="1">
    <location>
        <begin position="17"/>
        <end position="30"/>
    </location>
</feature>
<protein>
    <submittedName>
        <fullName evidence="2">Uncharacterized protein</fullName>
    </submittedName>
</protein>
<gene>
    <name evidence="2" type="ORF">EBN03_00410</name>
</gene>
<evidence type="ECO:0000256" key="1">
    <source>
        <dbReference type="SAM" id="MobiDB-lite"/>
    </source>
</evidence>
<dbReference type="EMBL" id="RFFH01000001">
    <property type="protein sequence ID" value="RMI34876.1"/>
    <property type="molecule type" value="Genomic_DNA"/>
</dbReference>
<evidence type="ECO:0000313" key="3">
    <source>
        <dbReference type="Proteomes" id="UP000279275"/>
    </source>
</evidence>
<keyword evidence="3" id="KW-1185">Reference proteome</keyword>
<organism evidence="2 3">
    <name type="scientific">Nocardia stercoris</name>
    <dbReference type="NCBI Taxonomy" id="2483361"/>
    <lineage>
        <taxon>Bacteria</taxon>
        <taxon>Bacillati</taxon>
        <taxon>Actinomycetota</taxon>
        <taxon>Actinomycetes</taxon>
        <taxon>Mycobacteriales</taxon>
        <taxon>Nocardiaceae</taxon>
        <taxon>Nocardia</taxon>
    </lineage>
</organism>
<comment type="caution">
    <text evidence="2">The sequence shown here is derived from an EMBL/GenBank/DDBJ whole genome shotgun (WGS) entry which is preliminary data.</text>
</comment>
<accession>A0A3M2LCQ9</accession>
<dbReference type="Proteomes" id="UP000279275">
    <property type="component" value="Unassembled WGS sequence"/>
</dbReference>